<keyword evidence="15" id="KW-1185">Reference proteome</keyword>
<dbReference type="Pfam" id="PF08389">
    <property type="entry name" value="Xpo1"/>
    <property type="match status" value="1"/>
</dbReference>
<dbReference type="GO" id="GO:0031267">
    <property type="term" value="F:small GTPase binding"/>
    <property type="evidence" value="ECO:0007669"/>
    <property type="project" value="InterPro"/>
</dbReference>
<reference evidence="15" key="1">
    <citation type="journal article" date="2011" name="Genome Res.">
        <title>Phylogeny-wide analysis of social amoeba genomes highlights ancient origins for complex intercellular communication.</title>
        <authorList>
            <person name="Heidel A.J."/>
            <person name="Lawal H.M."/>
            <person name="Felder M."/>
            <person name="Schilde C."/>
            <person name="Helps N.R."/>
            <person name="Tunggal B."/>
            <person name="Rivero F."/>
            <person name="John U."/>
            <person name="Schleicher M."/>
            <person name="Eichinger L."/>
            <person name="Platzer M."/>
            <person name="Noegel A.A."/>
            <person name="Schaap P."/>
            <person name="Gloeckner G."/>
        </authorList>
    </citation>
    <scope>NUCLEOTIDE SEQUENCE [LARGE SCALE GENOMIC DNA]</scope>
    <source>
        <strain evidence="15">SH3</strain>
    </source>
</reference>
<feature type="region of interest" description="Disordered" evidence="11">
    <location>
        <begin position="310"/>
        <end position="344"/>
    </location>
</feature>
<keyword evidence="7 10" id="KW-0539">Nucleus</keyword>
<accession>F4QAN6</accession>
<evidence type="ECO:0000313" key="15">
    <source>
        <dbReference type="Proteomes" id="UP000007797"/>
    </source>
</evidence>
<dbReference type="InterPro" id="IPR011989">
    <property type="entry name" value="ARM-like"/>
</dbReference>
<dbReference type="Proteomes" id="UP000007797">
    <property type="component" value="Unassembled WGS sequence"/>
</dbReference>
<evidence type="ECO:0000256" key="10">
    <source>
        <dbReference type="RuleBase" id="RU366037"/>
    </source>
</evidence>
<dbReference type="InterPro" id="IPR040017">
    <property type="entry name" value="XPOT"/>
</dbReference>
<comment type="similarity">
    <text evidence="10">Belongs to the exportin family.</text>
</comment>
<feature type="domain" description="Exportin-T C-terminal" evidence="13">
    <location>
        <begin position="641"/>
        <end position="983"/>
    </location>
</feature>
<keyword evidence="6 10" id="KW-0694">RNA-binding</keyword>
<dbReference type="STRING" id="1054147.F4QAN6"/>
<proteinExistence type="inferred from homology"/>
<keyword evidence="4 10" id="KW-0963">Cytoplasm</keyword>
<protein>
    <recommendedName>
        <fullName evidence="2 10">Exportin-T</fullName>
    </recommendedName>
    <alternativeName>
        <fullName evidence="8 10">Exportin(tRNA)</fullName>
    </alternativeName>
    <alternativeName>
        <fullName evidence="9 10">tRNA exportin</fullName>
    </alternativeName>
</protein>
<evidence type="ECO:0000259" key="12">
    <source>
        <dbReference type="Pfam" id="PF08389"/>
    </source>
</evidence>
<feature type="compositionally biased region" description="Low complexity" evidence="11">
    <location>
        <begin position="310"/>
        <end position="321"/>
    </location>
</feature>
<dbReference type="KEGG" id="dfa:DFA_10598"/>
<dbReference type="GO" id="GO:0016363">
    <property type="term" value="C:nuclear matrix"/>
    <property type="evidence" value="ECO:0007669"/>
    <property type="project" value="TreeGrafter"/>
</dbReference>
<dbReference type="GO" id="GO:0005737">
    <property type="term" value="C:cytoplasm"/>
    <property type="evidence" value="ECO:0007669"/>
    <property type="project" value="UniProtKB-SubCell"/>
</dbReference>
<dbReference type="AlphaFoldDB" id="F4QAN6"/>
<comment type="function">
    <text evidence="10">tRNA nucleus export receptor which facilitates tRNA translocation across the nuclear pore complex.</text>
</comment>
<dbReference type="PANTHER" id="PTHR15952:SF11">
    <property type="entry name" value="EXPORTIN-T"/>
    <property type="match status" value="1"/>
</dbReference>
<dbReference type="PANTHER" id="PTHR15952">
    <property type="entry name" value="EXPORTIN-T/LOS1"/>
    <property type="match status" value="1"/>
</dbReference>
<dbReference type="GeneID" id="14866978"/>
<keyword evidence="3 10" id="KW-0813">Transport</keyword>
<dbReference type="OrthoDB" id="26399at2759"/>
<evidence type="ECO:0000256" key="6">
    <source>
        <dbReference type="ARBA" id="ARBA00022884"/>
    </source>
</evidence>
<evidence type="ECO:0000256" key="8">
    <source>
        <dbReference type="ARBA" id="ARBA00029784"/>
    </source>
</evidence>
<comment type="subcellular location">
    <subcellularLocation>
        <location evidence="1 10">Cytoplasm</location>
    </subcellularLocation>
    <subcellularLocation>
        <location evidence="10">Nucleus</location>
    </subcellularLocation>
    <text evidence="10">Shuttles between the nucleus and the cytoplasm.</text>
</comment>
<dbReference type="InterPro" id="IPR045546">
    <property type="entry name" value="Exportin-T_C"/>
</dbReference>
<sequence>MDEFETAVTYSFDPLIEEDLKQKALQYTNNVKESPEGWKFCLERLFKTNSVHVKFFCFHVFQDLILHKHASLSEFERTKLKSTLIDWVKIHLTKNTEELAIKNKYAQIVVLLFKQEYPEQWPNFFNEYLSLLQVGGVPAIDIFLRILKAIDEEVVSFNVHRSTTELAQNTQIKDSMREGAIKDIVKSWYDILMVYHKTMPQLAKLALQNIKYYVGWIDINLIVNDKFIPLFCQLLNSNALREEICECFKEIINKGMDSKAKMLLIQQLQIKNIVKFVVLDDVDFIVKIGNLVNLTGMEVLRSLESQSTTTTSATAASAQQTNGNHSKSNGTPDTATTKKVSSPIVDPQGEQLLDEMLGLLFEFLNNENNEVSSTVLGFSALYITRLKNIKPLNEKQVEHITMLVQIIRNKMRYPADYNFQNSEGESEQQFLELRSSLASQFRNIFRLCPEMVGSFVDTLLNNVIPNLERFSFSDIEVSIHLLYQMGEGISHTSEETMKAFEKFFGQMVVFLASSKIARTEIHQIVSLTYFDTVVRYAKNIPSTTENLTMILASFLDGRGVHSRNPIVRSRAGNLLNKLVKQLKIQLFPFINNIIESLKNHLIISYDIQKEVPQCKPPTTRRTKLCRKDLVASLQKNGRDHLEGTLQTDTKELPYHSTQLYQLISVIGTFSKGFSPFNFSTNQPKPEPCPYKIYFTKSLQLIIQLPNLLPLNEDIKSRTYFYLHRMVDCLGNDLKPMLTTILPTLLNHSSQKIENISEFILFINQLMNRFKDSISSIMNELLSPIIMRVYKPIEQSAVSPPEPNSDEERAIAELQKTYYTFLVTVLSSSLSAVFTTSSNLPMLPAILTSVINGCTNANDALQKTSFTIVRKMTEEFGQSGNKPIEGFGTFVYESVLPVCFQVPLQPNYNMLELQEIIKTLKLIGAKYGHEIVITYLSQKYLPLYSTIINKSASEQILSQFSRLLPPTTPNKDFQEFFKNFIKQLKSSPK</sequence>
<dbReference type="GO" id="GO:0071528">
    <property type="term" value="P:tRNA re-export from nucleus"/>
    <property type="evidence" value="ECO:0007669"/>
    <property type="project" value="UniProtKB-UniRule"/>
</dbReference>
<evidence type="ECO:0000256" key="7">
    <source>
        <dbReference type="ARBA" id="ARBA00023242"/>
    </source>
</evidence>
<dbReference type="InterPro" id="IPR013598">
    <property type="entry name" value="Exportin-1/Importin-b-like"/>
</dbReference>
<evidence type="ECO:0000256" key="5">
    <source>
        <dbReference type="ARBA" id="ARBA00022555"/>
    </source>
</evidence>
<feature type="domain" description="Exportin-T C-terminal" evidence="13">
    <location>
        <begin position="348"/>
        <end position="610"/>
    </location>
</feature>
<evidence type="ECO:0000256" key="4">
    <source>
        <dbReference type="ARBA" id="ARBA00022490"/>
    </source>
</evidence>
<dbReference type="RefSeq" id="XP_004354502.1">
    <property type="nucleotide sequence ID" value="XM_004354450.1"/>
</dbReference>
<evidence type="ECO:0000259" key="13">
    <source>
        <dbReference type="Pfam" id="PF19282"/>
    </source>
</evidence>
<evidence type="ECO:0000256" key="3">
    <source>
        <dbReference type="ARBA" id="ARBA00022448"/>
    </source>
</evidence>
<dbReference type="OMA" id="HEMFLFG"/>
<gene>
    <name evidence="14" type="primary">xpot</name>
    <name evidence="14" type="ORF">DFA_10598</name>
</gene>
<evidence type="ECO:0000313" key="14">
    <source>
        <dbReference type="EMBL" id="EGG15755.1"/>
    </source>
</evidence>
<dbReference type="EMBL" id="GL883026">
    <property type="protein sequence ID" value="EGG15755.1"/>
    <property type="molecule type" value="Genomic_DNA"/>
</dbReference>
<dbReference type="Pfam" id="PF19282">
    <property type="entry name" value="Exportin-T"/>
    <property type="match status" value="2"/>
</dbReference>
<dbReference type="SUPFAM" id="SSF48371">
    <property type="entry name" value="ARM repeat"/>
    <property type="match status" value="1"/>
</dbReference>
<evidence type="ECO:0000256" key="11">
    <source>
        <dbReference type="SAM" id="MobiDB-lite"/>
    </source>
</evidence>
<name>F4QAN6_CACFS</name>
<dbReference type="Gene3D" id="1.25.10.10">
    <property type="entry name" value="Leucine-rich Repeat Variant"/>
    <property type="match status" value="1"/>
</dbReference>
<dbReference type="GO" id="GO:0000049">
    <property type="term" value="F:tRNA binding"/>
    <property type="evidence" value="ECO:0007669"/>
    <property type="project" value="UniProtKB-UniRule"/>
</dbReference>
<keyword evidence="5 10" id="KW-0820">tRNA-binding</keyword>
<evidence type="ECO:0000256" key="9">
    <source>
        <dbReference type="ARBA" id="ARBA00032199"/>
    </source>
</evidence>
<evidence type="ECO:0000256" key="1">
    <source>
        <dbReference type="ARBA" id="ARBA00004496"/>
    </source>
</evidence>
<organism evidence="14 15">
    <name type="scientific">Cavenderia fasciculata</name>
    <name type="common">Slime mold</name>
    <name type="synonym">Dictyostelium fasciculatum</name>
    <dbReference type="NCBI Taxonomy" id="261658"/>
    <lineage>
        <taxon>Eukaryota</taxon>
        <taxon>Amoebozoa</taxon>
        <taxon>Evosea</taxon>
        <taxon>Eumycetozoa</taxon>
        <taxon>Dictyostelia</taxon>
        <taxon>Acytosteliales</taxon>
        <taxon>Cavenderiaceae</taxon>
        <taxon>Cavenderia</taxon>
    </lineage>
</organism>
<evidence type="ECO:0000256" key="2">
    <source>
        <dbReference type="ARBA" id="ARBA00018928"/>
    </source>
</evidence>
<dbReference type="GO" id="GO:0005643">
    <property type="term" value="C:nuclear pore"/>
    <property type="evidence" value="ECO:0007669"/>
    <property type="project" value="TreeGrafter"/>
</dbReference>
<dbReference type="InterPro" id="IPR016024">
    <property type="entry name" value="ARM-type_fold"/>
</dbReference>
<feature type="compositionally biased region" description="Polar residues" evidence="11">
    <location>
        <begin position="322"/>
        <end position="340"/>
    </location>
</feature>
<feature type="domain" description="Exportin-1/Importin-beta-like" evidence="12">
    <location>
        <begin position="100"/>
        <end position="248"/>
    </location>
</feature>